<dbReference type="EMBL" id="CP002408">
    <property type="protein sequence ID" value="AFU58912.1"/>
    <property type="molecule type" value="Genomic_DNA"/>
</dbReference>
<accession>K0IKG4</accession>
<feature type="domain" description="C2H2-type" evidence="1">
    <location>
        <begin position="16"/>
        <end position="43"/>
    </location>
</feature>
<protein>
    <submittedName>
        <fullName evidence="2">Zinc finger C2H2 domain-containing protein</fullName>
    </submittedName>
</protein>
<dbReference type="HOGENOM" id="CLU_2662485_0_0_2"/>
<name>K0IKG4_NITGG</name>
<dbReference type="Pfam" id="PF13912">
    <property type="entry name" value="zf-C2H2_6"/>
    <property type="match status" value="2"/>
</dbReference>
<dbReference type="SUPFAM" id="SSF57667">
    <property type="entry name" value="beta-beta-alpha zinc fingers"/>
    <property type="match status" value="1"/>
</dbReference>
<dbReference type="Proteomes" id="UP000008037">
    <property type="component" value="Chromosome"/>
</dbReference>
<reference evidence="2 3" key="1">
    <citation type="journal article" date="2012" name="Environ. Microbiol.">
        <title>The genome of the ammonia-oxidizing Candidatus Nitrososphaera gargensis: insights into metabolic versatility and environmental adaptations.</title>
        <authorList>
            <person name="Spang A."/>
            <person name="Poehlein A."/>
            <person name="Offre P."/>
            <person name="Zumbragel S."/>
            <person name="Haider S."/>
            <person name="Rychlik N."/>
            <person name="Nowka B."/>
            <person name="Schmeisser C."/>
            <person name="Lebedeva E.V."/>
            <person name="Rattei T."/>
            <person name="Bohm C."/>
            <person name="Schmid M."/>
            <person name="Galushko A."/>
            <person name="Hatzenpichler R."/>
            <person name="Weinmaier T."/>
            <person name="Daniel R."/>
            <person name="Schleper C."/>
            <person name="Spieck E."/>
            <person name="Streit W."/>
            <person name="Wagner M."/>
        </authorList>
    </citation>
    <scope>NUCLEOTIDE SEQUENCE [LARGE SCALE GENOMIC DNA]</scope>
    <source>
        <strain evidence="3">Ga9.2</strain>
    </source>
</reference>
<dbReference type="InParanoid" id="K0IKG4"/>
<dbReference type="InterPro" id="IPR036236">
    <property type="entry name" value="Znf_C2H2_sf"/>
</dbReference>
<dbReference type="KEGG" id="nga:Ngar_c19800"/>
<keyword evidence="3" id="KW-1185">Reference proteome</keyword>
<feature type="domain" description="C2H2-type" evidence="1">
    <location>
        <begin position="51"/>
        <end position="75"/>
    </location>
</feature>
<dbReference type="AlphaFoldDB" id="K0IKG4"/>
<dbReference type="InterPro" id="IPR013087">
    <property type="entry name" value="Znf_C2H2_type"/>
</dbReference>
<dbReference type="BioCyc" id="CNIT1237085:G1324-1978-MONOMER"/>
<dbReference type="PROSITE" id="PS50157">
    <property type="entry name" value="ZINC_FINGER_C2H2_2"/>
    <property type="match status" value="2"/>
</dbReference>
<dbReference type="Gene3D" id="3.30.160.60">
    <property type="entry name" value="Classic Zinc Finger"/>
    <property type="match status" value="1"/>
</dbReference>
<organism evidence="2 3">
    <name type="scientific">Nitrososphaera gargensis (strain Ga9.2)</name>
    <dbReference type="NCBI Taxonomy" id="1237085"/>
    <lineage>
        <taxon>Archaea</taxon>
        <taxon>Nitrososphaerota</taxon>
        <taxon>Nitrososphaeria</taxon>
        <taxon>Nitrososphaerales</taxon>
        <taxon>Nitrososphaeraceae</taxon>
        <taxon>Nitrososphaera</taxon>
    </lineage>
</organism>
<dbReference type="PROSITE" id="PS00028">
    <property type="entry name" value="ZINC_FINGER_C2H2_1"/>
    <property type="match status" value="2"/>
</dbReference>
<sequence length="75" mass="8505">MVAGQTPNMELFGKKVECKACGAKFKSEEELMEHGKMHMGETHDHSDHEHFACKACGVTFHSEVELKEHGQKHHM</sequence>
<proteinExistence type="predicted"/>
<dbReference type="SMART" id="SM00355">
    <property type="entry name" value="ZnF_C2H2"/>
    <property type="match status" value="2"/>
</dbReference>
<gene>
    <name evidence="2" type="ordered locus">Ngar_c19800</name>
</gene>
<evidence type="ECO:0000259" key="1">
    <source>
        <dbReference type="PROSITE" id="PS50157"/>
    </source>
</evidence>
<evidence type="ECO:0000313" key="3">
    <source>
        <dbReference type="Proteomes" id="UP000008037"/>
    </source>
</evidence>
<evidence type="ECO:0000313" key="2">
    <source>
        <dbReference type="EMBL" id="AFU58912.1"/>
    </source>
</evidence>